<gene>
    <name evidence="5" type="ORF">J6I90_08505</name>
    <name evidence="6" type="ORF">J6I92_06955</name>
</gene>
<dbReference type="GO" id="GO:0052621">
    <property type="term" value="F:diguanylate cyclase activity"/>
    <property type="evidence" value="ECO:0007669"/>
    <property type="project" value="UniProtKB-EC"/>
</dbReference>
<feature type="domain" description="PAC" evidence="3">
    <location>
        <begin position="204"/>
        <end position="256"/>
    </location>
</feature>
<feature type="domain" description="PAS" evidence="2">
    <location>
        <begin position="20"/>
        <end position="75"/>
    </location>
</feature>
<evidence type="ECO:0000259" key="3">
    <source>
        <dbReference type="PROSITE" id="PS50113"/>
    </source>
</evidence>
<keyword evidence="5" id="KW-0548">Nucleotidyltransferase</keyword>
<feature type="domain" description="GGDEF" evidence="4">
    <location>
        <begin position="288"/>
        <end position="425"/>
    </location>
</feature>
<dbReference type="EC" id="2.7.7.65" evidence="5"/>
<keyword evidence="7" id="KW-1185">Reference proteome</keyword>
<dbReference type="FunFam" id="3.30.70.270:FF:000001">
    <property type="entry name" value="Diguanylate cyclase domain protein"/>
    <property type="match status" value="1"/>
</dbReference>
<dbReference type="NCBIfam" id="TIGR00254">
    <property type="entry name" value="GGDEF"/>
    <property type="match status" value="1"/>
</dbReference>
<dbReference type="InterPro" id="IPR013655">
    <property type="entry name" value="PAS_fold_3"/>
</dbReference>
<evidence type="ECO:0000313" key="7">
    <source>
        <dbReference type="Proteomes" id="UP001169491"/>
    </source>
</evidence>
<organism evidence="5 8">
    <name type="scientific">Pseudidiomarina terrestris</name>
    <dbReference type="NCBI Taxonomy" id="2820060"/>
    <lineage>
        <taxon>Bacteria</taxon>
        <taxon>Pseudomonadati</taxon>
        <taxon>Pseudomonadota</taxon>
        <taxon>Gammaproteobacteria</taxon>
        <taxon>Alteromonadales</taxon>
        <taxon>Idiomarinaceae</taxon>
        <taxon>Pseudidiomarina</taxon>
    </lineage>
</organism>
<dbReference type="SUPFAM" id="SSF55785">
    <property type="entry name" value="PYP-like sensor domain (PAS domain)"/>
    <property type="match status" value="2"/>
</dbReference>
<dbReference type="PANTHER" id="PTHR44757:SF2">
    <property type="entry name" value="BIOFILM ARCHITECTURE MAINTENANCE PROTEIN MBAA"/>
    <property type="match status" value="1"/>
</dbReference>
<evidence type="ECO:0000313" key="5">
    <source>
        <dbReference type="EMBL" id="MDN7124922.1"/>
    </source>
</evidence>
<dbReference type="InterPro" id="IPR000014">
    <property type="entry name" value="PAS"/>
</dbReference>
<evidence type="ECO:0000256" key="1">
    <source>
        <dbReference type="ARBA" id="ARBA00001946"/>
    </source>
</evidence>
<dbReference type="InterPro" id="IPR000160">
    <property type="entry name" value="GGDEF_dom"/>
</dbReference>
<evidence type="ECO:0000313" key="6">
    <source>
        <dbReference type="EMBL" id="MDN7129605.1"/>
    </source>
</evidence>
<dbReference type="NCBIfam" id="TIGR00229">
    <property type="entry name" value="sensory_box"/>
    <property type="match status" value="1"/>
</dbReference>
<dbReference type="PROSITE" id="PS50112">
    <property type="entry name" value="PAS"/>
    <property type="match status" value="2"/>
</dbReference>
<dbReference type="Gene3D" id="3.30.70.270">
    <property type="match status" value="1"/>
</dbReference>
<sequence>MDANSLLEKMPGVTYQLMRDPAGQCHFAYISPWVESLLGFSHQQLLQDASDLLSAIHPDDYRDVTEAGISSAERGIDWHYHFRLLRPGNNELWLNAFNHGEQLADGTLVWTGYLVEDTERHRLENELIASEQRFRTLVEQANDIIFTVDANGILGYLSPNWQDKLGYAIDESINQSFEEIVHGDDIPACNAYIQAVISGAEEVKDIEFRVRHANGAWRWYTCRASRIQDNSCQQPHLLGIAREITEQRRQREKIARMARQDMLTNLPNRAYFYELFERSLALSSQQNRSLAVLFVDLDYFKPVNDTYGHSVGDQLLIHVARRIKSCLRDTDVACRTGGDEFLVLANDLPTVEIAHQVATSIAERIREELAKPFAIEKLKLQITASLGIAIYPAHAEQSGDILRCADRAMYQAKTEGRDRVRIAECEDGKASEN</sequence>
<dbReference type="RefSeq" id="WP_301774709.1">
    <property type="nucleotide sequence ID" value="NZ_JAGGJB010000004.1"/>
</dbReference>
<dbReference type="PROSITE" id="PS50113">
    <property type="entry name" value="PAC"/>
    <property type="match status" value="1"/>
</dbReference>
<dbReference type="EMBL" id="JAGGJB010000004">
    <property type="protein sequence ID" value="MDN7124922.1"/>
    <property type="molecule type" value="Genomic_DNA"/>
</dbReference>
<evidence type="ECO:0000313" key="8">
    <source>
        <dbReference type="Proteomes" id="UP001169492"/>
    </source>
</evidence>
<dbReference type="Pfam" id="PF08447">
    <property type="entry name" value="PAS_3"/>
    <property type="match status" value="2"/>
</dbReference>
<dbReference type="InterPro" id="IPR035965">
    <property type="entry name" value="PAS-like_dom_sf"/>
</dbReference>
<dbReference type="SMART" id="SM00267">
    <property type="entry name" value="GGDEF"/>
    <property type="match status" value="1"/>
</dbReference>
<feature type="domain" description="PAS" evidence="2">
    <location>
        <begin position="130"/>
        <end position="200"/>
    </location>
</feature>
<dbReference type="Gene3D" id="3.30.450.20">
    <property type="entry name" value="PAS domain"/>
    <property type="match status" value="2"/>
</dbReference>
<dbReference type="SUPFAM" id="SSF55073">
    <property type="entry name" value="Nucleotide cyclase"/>
    <property type="match status" value="1"/>
</dbReference>
<dbReference type="InterPro" id="IPR000700">
    <property type="entry name" value="PAS-assoc_C"/>
</dbReference>
<keyword evidence="5" id="KW-0808">Transferase</keyword>
<comment type="caution">
    <text evidence="5">The sequence shown here is derived from an EMBL/GenBank/DDBJ whole genome shotgun (WGS) entry which is preliminary data.</text>
</comment>
<dbReference type="InterPro" id="IPR001610">
    <property type="entry name" value="PAC"/>
</dbReference>
<dbReference type="AlphaFoldDB" id="A0AAW7R1T8"/>
<dbReference type="Proteomes" id="UP001169492">
    <property type="component" value="Unassembled WGS sequence"/>
</dbReference>
<dbReference type="PROSITE" id="PS50887">
    <property type="entry name" value="GGDEF"/>
    <property type="match status" value="1"/>
</dbReference>
<protein>
    <submittedName>
        <fullName evidence="5">Diguanylate cyclase</fullName>
        <ecNumber evidence="5">2.7.7.65</ecNumber>
    </submittedName>
</protein>
<comment type="cofactor">
    <cofactor evidence="1">
        <name>Mg(2+)</name>
        <dbReference type="ChEBI" id="CHEBI:18420"/>
    </cofactor>
</comment>
<dbReference type="SMART" id="SM00091">
    <property type="entry name" value="PAS"/>
    <property type="match status" value="2"/>
</dbReference>
<dbReference type="CDD" id="cd00130">
    <property type="entry name" value="PAS"/>
    <property type="match status" value="2"/>
</dbReference>
<proteinExistence type="predicted"/>
<dbReference type="InterPro" id="IPR029787">
    <property type="entry name" value="Nucleotide_cyclase"/>
</dbReference>
<dbReference type="Proteomes" id="UP001169491">
    <property type="component" value="Unassembled WGS sequence"/>
</dbReference>
<dbReference type="InterPro" id="IPR043128">
    <property type="entry name" value="Rev_trsase/Diguanyl_cyclase"/>
</dbReference>
<dbReference type="Pfam" id="PF00990">
    <property type="entry name" value="GGDEF"/>
    <property type="match status" value="1"/>
</dbReference>
<dbReference type="SMART" id="SM00086">
    <property type="entry name" value="PAC"/>
    <property type="match status" value="1"/>
</dbReference>
<name>A0AAW7R1T8_9GAMM</name>
<accession>A0AAW7R1T8</accession>
<dbReference type="InterPro" id="IPR052155">
    <property type="entry name" value="Biofilm_reg_signaling"/>
</dbReference>
<reference evidence="7 8" key="1">
    <citation type="submission" date="2021-03" db="EMBL/GenBank/DDBJ databases">
        <title>Pseudidiomarina terrestris, a new bacterium isolated from saline soil.</title>
        <authorList>
            <person name="Galisteo C."/>
            <person name="De La Haba R."/>
            <person name="Sanchez-Porro C."/>
            <person name="Ventosa A."/>
        </authorList>
    </citation>
    <scope>NUCLEOTIDE SEQUENCE [LARGE SCALE GENOMIC DNA]</scope>
    <source>
        <strain evidence="5 8">1APP75-32.1</strain>
        <strain evidence="7">1APR75-15</strain>
        <strain evidence="6">1ASR75-15</strain>
    </source>
</reference>
<dbReference type="PANTHER" id="PTHR44757">
    <property type="entry name" value="DIGUANYLATE CYCLASE DGCP"/>
    <property type="match status" value="1"/>
</dbReference>
<dbReference type="EMBL" id="JAGGJC010000002">
    <property type="protein sequence ID" value="MDN7129605.1"/>
    <property type="molecule type" value="Genomic_DNA"/>
</dbReference>
<dbReference type="CDD" id="cd01949">
    <property type="entry name" value="GGDEF"/>
    <property type="match status" value="1"/>
</dbReference>
<evidence type="ECO:0000259" key="4">
    <source>
        <dbReference type="PROSITE" id="PS50887"/>
    </source>
</evidence>
<evidence type="ECO:0000259" key="2">
    <source>
        <dbReference type="PROSITE" id="PS50112"/>
    </source>
</evidence>